<organism evidence="2 3">
    <name type="scientific">Herbiconiux gentiana</name>
    <dbReference type="NCBI Taxonomy" id="2970912"/>
    <lineage>
        <taxon>Bacteria</taxon>
        <taxon>Bacillati</taxon>
        <taxon>Actinomycetota</taxon>
        <taxon>Actinomycetes</taxon>
        <taxon>Micrococcales</taxon>
        <taxon>Microbacteriaceae</taxon>
        <taxon>Herbiconiux</taxon>
    </lineage>
</organism>
<feature type="transmembrane region" description="Helical" evidence="1">
    <location>
        <begin position="214"/>
        <end position="232"/>
    </location>
</feature>
<dbReference type="Proteomes" id="UP001165580">
    <property type="component" value="Unassembled WGS sequence"/>
</dbReference>
<keyword evidence="3" id="KW-1185">Reference proteome</keyword>
<gene>
    <name evidence="2" type="ORF">NVV95_13520</name>
</gene>
<keyword evidence="1" id="KW-0472">Membrane</keyword>
<dbReference type="EMBL" id="JANTEZ010000005">
    <property type="protein sequence ID" value="MCS5715565.1"/>
    <property type="molecule type" value="Genomic_DNA"/>
</dbReference>
<comment type="caution">
    <text evidence="2">The sequence shown here is derived from an EMBL/GenBank/DDBJ whole genome shotgun (WGS) entry which is preliminary data.</text>
</comment>
<sequence>MSGRVRAAIAVWRARSGRAVGQSSFDLYLGLMVALVAVVPVGRAVWLSASGHEGLAVLSSPDAPAAASLLATALWAGALLLGRERGPALRSPFLTHALASSAIPVATAFRGPVLRSGALIAAACTGAAMVVGASLLVAGLTDPVGVAVLAGAGLAVGVVAAVAWLIGQAAPRAAAVTAVVVGMLGGAAAVVPALRAVTPSGWVALAYPSAQAPGAPIALAALGLVAAVPVLMNTLRAGELTAQASRWSSATSYAAGLDFDIAAQLYRRRPQLGRGLVAVGAGRGRAGLFLVRDVVGAVRTPGRLAAGVLGLVLATALLALATAPAMPGWLLGAVAGVMAYAALGPLTDGIRHAADTAADLPLYGIGDTQLVASHLLFPALAALIAVAAGVAVVWLLTGVAPFAAAGPTALLAALALAGRLAAALKGPFPPVLLTPVPTAMGDPMAAVRLAWALDGVLLASAAGLAAALLTSVPLLAAGVAAATVVTVAYRWRHRR</sequence>
<feature type="transmembrane region" description="Helical" evidence="1">
    <location>
        <begin position="375"/>
        <end position="396"/>
    </location>
</feature>
<feature type="transmembrane region" description="Helical" evidence="1">
    <location>
        <begin position="304"/>
        <end position="323"/>
    </location>
</feature>
<protein>
    <submittedName>
        <fullName evidence="2">DUF6297 family protein</fullName>
    </submittedName>
</protein>
<evidence type="ECO:0000313" key="3">
    <source>
        <dbReference type="Proteomes" id="UP001165580"/>
    </source>
</evidence>
<reference evidence="2" key="1">
    <citation type="submission" date="2022-08" db="EMBL/GenBank/DDBJ databases">
        <authorList>
            <person name="Deng Y."/>
            <person name="Han X.-F."/>
            <person name="Zhang Y.-Q."/>
        </authorList>
    </citation>
    <scope>NUCLEOTIDE SEQUENCE</scope>
    <source>
        <strain evidence="2">CPCC 205716</strain>
    </source>
</reference>
<evidence type="ECO:0000256" key="1">
    <source>
        <dbReference type="SAM" id="Phobius"/>
    </source>
</evidence>
<feature type="transmembrane region" description="Helical" evidence="1">
    <location>
        <begin position="402"/>
        <end position="424"/>
    </location>
</feature>
<proteinExistence type="predicted"/>
<feature type="transmembrane region" description="Helical" evidence="1">
    <location>
        <begin position="118"/>
        <end position="138"/>
    </location>
</feature>
<keyword evidence="1" id="KW-1133">Transmembrane helix</keyword>
<name>A0ABT2GH66_9MICO</name>
<dbReference type="RefSeq" id="WP_259487080.1">
    <property type="nucleotide sequence ID" value="NZ_JANTEZ010000005.1"/>
</dbReference>
<feature type="transmembrane region" description="Helical" evidence="1">
    <location>
        <begin position="65"/>
        <end position="82"/>
    </location>
</feature>
<accession>A0ABT2GH66</accession>
<keyword evidence="1" id="KW-0812">Transmembrane</keyword>
<feature type="transmembrane region" description="Helical" evidence="1">
    <location>
        <begin position="173"/>
        <end position="194"/>
    </location>
</feature>
<evidence type="ECO:0000313" key="2">
    <source>
        <dbReference type="EMBL" id="MCS5715565.1"/>
    </source>
</evidence>
<feature type="transmembrane region" description="Helical" evidence="1">
    <location>
        <begin position="474"/>
        <end position="491"/>
    </location>
</feature>
<feature type="transmembrane region" description="Helical" evidence="1">
    <location>
        <begin position="144"/>
        <end position="166"/>
    </location>
</feature>
<feature type="transmembrane region" description="Helical" evidence="1">
    <location>
        <begin position="25"/>
        <end position="45"/>
    </location>
</feature>